<feature type="transmembrane region" description="Helical" evidence="1">
    <location>
        <begin position="152"/>
        <end position="168"/>
    </location>
</feature>
<proteinExistence type="predicted"/>
<comment type="caution">
    <text evidence="2">The sequence shown here is derived from an EMBL/GenBank/DDBJ whole genome shotgun (WGS) entry which is preliminary data.</text>
</comment>
<name>A0A844ZW06_9SPHN</name>
<feature type="transmembrane region" description="Helical" evidence="1">
    <location>
        <begin position="12"/>
        <end position="40"/>
    </location>
</feature>
<dbReference type="InterPro" id="IPR021354">
    <property type="entry name" value="DUF2975"/>
</dbReference>
<protein>
    <submittedName>
        <fullName evidence="2">DUF2975 domain-containing protein</fullName>
    </submittedName>
</protein>
<keyword evidence="1" id="KW-0472">Membrane</keyword>
<dbReference type="OrthoDB" id="7349915at2"/>
<accession>A0A844ZW06</accession>
<evidence type="ECO:0000313" key="2">
    <source>
        <dbReference type="EMBL" id="MXO91136.1"/>
    </source>
</evidence>
<dbReference type="Pfam" id="PF11188">
    <property type="entry name" value="DUF2975"/>
    <property type="match status" value="1"/>
</dbReference>
<keyword evidence="3" id="KW-1185">Reference proteome</keyword>
<dbReference type="AlphaFoldDB" id="A0A844ZW06"/>
<gene>
    <name evidence="2" type="ORF">GRI41_09905</name>
</gene>
<dbReference type="EMBL" id="WTYX01000002">
    <property type="protein sequence ID" value="MXO91136.1"/>
    <property type="molecule type" value="Genomic_DNA"/>
</dbReference>
<feature type="transmembrane region" description="Helical" evidence="1">
    <location>
        <begin position="60"/>
        <end position="84"/>
    </location>
</feature>
<keyword evidence="1" id="KW-0812">Transmembrane</keyword>
<evidence type="ECO:0000313" key="3">
    <source>
        <dbReference type="Proteomes" id="UP000442714"/>
    </source>
</evidence>
<reference evidence="2 3" key="1">
    <citation type="submission" date="2019-12" db="EMBL/GenBank/DDBJ databases">
        <title>Genomic-based taxomic classification of the family Erythrobacteraceae.</title>
        <authorList>
            <person name="Xu L."/>
        </authorList>
    </citation>
    <scope>NUCLEOTIDE SEQUENCE [LARGE SCALE GENOMIC DNA]</scope>
    <source>
        <strain evidence="2 3">KCTC 52763</strain>
    </source>
</reference>
<sequence>MSNFRANDPLLLAGKIITLIAQGACVLGGLVLAALIPVMLFMQDTISAEVAAKYGEAAGAFPGLAFAGVFLIGLTILALAFMFFGKLRRIIGTVGEGDPFAPANAKRLNNMAWLMLGVQILMIPAGALGFYLAQWADEIETANINIDGGVDGTGILMVIVLFILARVFRHGTAMREDLEGTV</sequence>
<feature type="transmembrane region" description="Helical" evidence="1">
    <location>
        <begin position="112"/>
        <end position="132"/>
    </location>
</feature>
<keyword evidence="1" id="KW-1133">Transmembrane helix</keyword>
<organism evidence="2 3">
    <name type="scientific">Pontixanthobacter aquaemixtae</name>
    <dbReference type="NCBI Taxonomy" id="1958940"/>
    <lineage>
        <taxon>Bacteria</taxon>
        <taxon>Pseudomonadati</taxon>
        <taxon>Pseudomonadota</taxon>
        <taxon>Alphaproteobacteria</taxon>
        <taxon>Sphingomonadales</taxon>
        <taxon>Erythrobacteraceae</taxon>
        <taxon>Pontixanthobacter</taxon>
    </lineage>
</organism>
<evidence type="ECO:0000256" key="1">
    <source>
        <dbReference type="SAM" id="Phobius"/>
    </source>
</evidence>
<dbReference type="Proteomes" id="UP000442714">
    <property type="component" value="Unassembled WGS sequence"/>
</dbReference>
<dbReference type="RefSeq" id="WP_160604856.1">
    <property type="nucleotide sequence ID" value="NZ_WTYX01000002.1"/>
</dbReference>